<feature type="region of interest" description="Disordered" evidence="1">
    <location>
        <begin position="1"/>
        <end position="51"/>
    </location>
</feature>
<dbReference type="Proteomes" id="UP000729402">
    <property type="component" value="Unassembled WGS sequence"/>
</dbReference>
<keyword evidence="3" id="KW-1185">Reference proteome</keyword>
<sequence length="111" mass="11339">MAVSLKGGDGGGPGGVLAASKGPHVAPVTSEGDGGIFGGGPRTWPVASERGGRRALRAGGGRLWSGQIGAQRSGGGLWSGQIGHKKNLPQKIQICHRKSKLFRQSFATRTP</sequence>
<dbReference type="AlphaFoldDB" id="A0A8J5VLP8"/>
<feature type="compositionally biased region" description="Gly residues" evidence="1">
    <location>
        <begin position="32"/>
        <end position="41"/>
    </location>
</feature>
<reference evidence="2" key="2">
    <citation type="submission" date="2021-02" db="EMBL/GenBank/DDBJ databases">
        <authorList>
            <person name="Kimball J.A."/>
            <person name="Haas M.W."/>
            <person name="Macchietto M."/>
            <person name="Kono T."/>
            <person name="Duquette J."/>
            <person name="Shao M."/>
        </authorList>
    </citation>
    <scope>NUCLEOTIDE SEQUENCE</scope>
    <source>
        <tissue evidence="2">Fresh leaf tissue</tissue>
    </source>
</reference>
<name>A0A8J5VLP8_ZIZPA</name>
<dbReference type="EMBL" id="JAAALK010000283">
    <property type="protein sequence ID" value="KAG8076487.1"/>
    <property type="molecule type" value="Genomic_DNA"/>
</dbReference>
<evidence type="ECO:0000313" key="3">
    <source>
        <dbReference type="Proteomes" id="UP000729402"/>
    </source>
</evidence>
<protein>
    <submittedName>
        <fullName evidence="2">Uncharacterized protein</fullName>
    </submittedName>
</protein>
<evidence type="ECO:0000313" key="2">
    <source>
        <dbReference type="EMBL" id="KAG8076487.1"/>
    </source>
</evidence>
<comment type="caution">
    <text evidence="2">The sequence shown here is derived from an EMBL/GenBank/DDBJ whole genome shotgun (WGS) entry which is preliminary data.</text>
</comment>
<gene>
    <name evidence="2" type="ORF">GUJ93_ZPchr0006g40986</name>
</gene>
<reference evidence="2" key="1">
    <citation type="journal article" date="2021" name="bioRxiv">
        <title>Whole Genome Assembly and Annotation of Northern Wild Rice, Zizania palustris L., Supports a Whole Genome Duplication in the Zizania Genus.</title>
        <authorList>
            <person name="Haas M."/>
            <person name="Kono T."/>
            <person name="Macchietto M."/>
            <person name="Millas R."/>
            <person name="McGilp L."/>
            <person name="Shao M."/>
            <person name="Duquette J."/>
            <person name="Hirsch C.N."/>
            <person name="Kimball J."/>
        </authorList>
    </citation>
    <scope>NUCLEOTIDE SEQUENCE</scope>
    <source>
        <tissue evidence="2">Fresh leaf tissue</tissue>
    </source>
</reference>
<proteinExistence type="predicted"/>
<accession>A0A8J5VLP8</accession>
<organism evidence="2 3">
    <name type="scientific">Zizania palustris</name>
    <name type="common">Northern wild rice</name>
    <dbReference type="NCBI Taxonomy" id="103762"/>
    <lineage>
        <taxon>Eukaryota</taxon>
        <taxon>Viridiplantae</taxon>
        <taxon>Streptophyta</taxon>
        <taxon>Embryophyta</taxon>
        <taxon>Tracheophyta</taxon>
        <taxon>Spermatophyta</taxon>
        <taxon>Magnoliopsida</taxon>
        <taxon>Liliopsida</taxon>
        <taxon>Poales</taxon>
        <taxon>Poaceae</taxon>
        <taxon>BOP clade</taxon>
        <taxon>Oryzoideae</taxon>
        <taxon>Oryzeae</taxon>
        <taxon>Zizaniinae</taxon>
        <taxon>Zizania</taxon>
    </lineage>
</organism>
<evidence type="ECO:0000256" key="1">
    <source>
        <dbReference type="SAM" id="MobiDB-lite"/>
    </source>
</evidence>